<feature type="signal peptide" evidence="1">
    <location>
        <begin position="1"/>
        <end position="19"/>
    </location>
</feature>
<feature type="chain" id="PRO_5013868394" evidence="1">
    <location>
        <begin position="20"/>
        <end position="101"/>
    </location>
</feature>
<gene>
    <name evidence="2" type="ORF">T459_04688</name>
</gene>
<reference evidence="2 3" key="2">
    <citation type="journal article" date="2017" name="Genome Biol.">
        <title>New reference genome sequences of hot pepper reveal the massive evolution of plant disease-resistance genes by retroduplication.</title>
        <authorList>
            <person name="Kim S."/>
            <person name="Park J."/>
            <person name="Yeom S.I."/>
            <person name="Kim Y.M."/>
            <person name="Seo E."/>
            <person name="Kim K.T."/>
            <person name="Kim M.S."/>
            <person name="Lee J.M."/>
            <person name="Cheong K."/>
            <person name="Shin H.S."/>
            <person name="Kim S.B."/>
            <person name="Han K."/>
            <person name="Lee J."/>
            <person name="Park M."/>
            <person name="Lee H.A."/>
            <person name="Lee H.Y."/>
            <person name="Lee Y."/>
            <person name="Oh S."/>
            <person name="Lee J.H."/>
            <person name="Choi E."/>
            <person name="Choi E."/>
            <person name="Lee S.E."/>
            <person name="Jeon J."/>
            <person name="Kim H."/>
            <person name="Choi G."/>
            <person name="Song H."/>
            <person name="Lee J."/>
            <person name="Lee S.C."/>
            <person name="Kwon J.K."/>
            <person name="Lee H.Y."/>
            <person name="Koo N."/>
            <person name="Hong Y."/>
            <person name="Kim R.W."/>
            <person name="Kang W.H."/>
            <person name="Huh J.H."/>
            <person name="Kang B.C."/>
            <person name="Yang T.J."/>
            <person name="Lee Y.H."/>
            <person name="Bennetzen J.L."/>
            <person name="Choi D."/>
        </authorList>
    </citation>
    <scope>NUCLEOTIDE SEQUENCE [LARGE SCALE GENOMIC DNA]</scope>
    <source>
        <strain evidence="3">cv. CM334</strain>
    </source>
</reference>
<protein>
    <submittedName>
        <fullName evidence="2">Uncharacterized protein</fullName>
    </submittedName>
</protein>
<organism evidence="2 3">
    <name type="scientific">Capsicum annuum</name>
    <name type="common">Capsicum pepper</name>
    <dbReference type="NCBI Taxonomy" id="4072"/>
    <lineage>
        <taxon>Eukaryota</taxon>
        <taxon>Viridiplantae</taxon>
        <taxon>Streptophyta</taxon>
        <taxon>Embryophyta</taxon>
        <taxon>Tracheophyta</taxon>
        <taxon>Spermatophyta</taxon>
        <taxon>Magnoliopsida</taxon>
        <taxon>eudicotyledons</taxon>
        <taxon>Gunneridae</taxon>
        <taxon>Pentapetalae</taxon>
        <taxon>asterids</taxon>
        <taxon>lamiids</taxon>
        <taxon>Solanales</taxon>
        <taxon>Solanaceae</taxon>
        <taxon>Solanoideae</taxon>
        <taxon>Capsiceae</taxon>
        <taxon>Capsicum</taxon>
    </lineage>
</organism>
<dbReference type="AlphaFoldDB" id="A0A2G3A5Q7"/>
<reference evidence="2 3" key="1">
    <citation type="journal article" date="2014" name="Nat. Genet.">
        <title>Genome sequence of the hot pepper provides insights into the evolution of pungency in Capsicum species.</title>
        <authorList>
            <person name="Kim S."/>
            <person name="Park M."/>
            <person name="Yeom S.I."/>
            <person name="Kim Y.M."/>
            <person name="Lee J.M."/>
            <person name="Lee H.A."/>
            <person name="Seo E."/>
            <person name="Choi J."/>
            <person name="Cheong K."/>
            <person name="Kim K.T."/>
            <person name="Jung K."/>
            <person name="Lee G.W."/>
            <person name="Oh S.K."/>
            <person name="Bae C."/>
            <person name="Kim S.B."/>
            <person name="Lee H.Y."/>
            <person name="Kim S.Y."/>
            <person name="Kim M.S."/>
            <person name="Kang B.C."/>
            <person name="Jo Y.D."/>
            <person name="Yang H.B."/>
            <person name="Jeong H.J."/>
            <person name="Kang W.H."/>
            <person name="Kwon J.K."/>
            <person name="Shin C."/>
            <person name="Lim J.Y."/>
            <person name="Park J.H."/>
            <person name="Huh J.H."/>
            <person name="Kim J.S."/>
            <person name="Kim B.D."/>
            <person name="Cohen O."/>
            <person name="Paran I."/>
            <person name="Suh M.C."/>
            <person name="Lee S.B."/>
            <person name="Kim Y.K."/>
            <person name="Shin Y."/>
            <person name="Noh S.J."/>
            <person name="Park J."/>
            <person name="Seo Y.S."/>
            <person name="Kwon S.Y."/>
            <person name="Kim H.A."/>
            <person name="Park J.M."/>
            <person name="Kim H.J."/>
            <person name="Choi S.B."/>
            <person name="Bosland P.W."/>
            <person name="Reeves G."/>
            <person name="Jo S.H."/>
            <person name="Lee B.W."/>
            <person name="Cho H.T."/>
            <person name="Choi H.S."/>
            <person name="Lee M.S."/>
            <person name="Yu Y."/>
            <person name="Do Choi Y."/>
            <person name="Park B.S."/>
            <person name="van Deynze A."/>
            <person name="Ashrafi H."/>
            <person name="Hill T."/>
            <person name="Kim W.T."/>
            <person name="Pai H.S."/>
            <person name="Ahn H.K."/>
            <person name="Yeam I."/>
            <person name="Giovannoni J.J."/>
            <person name="Rose J.K."/>
            <person name="Sorensen I."/>
            <person name="Lee S.J."/>
            <person name="Kim R.W."/>
            <person name="Choi I.Y."/>
            <person name="Choi B.S."/>
            <person name="Lim J.S."/>
            <person name="Lee Y.H."/>
            <person name="Choi D."/>
        </authorList>
    </citation>
    <scope>NUCLEOTIDE SEQUENCE [LARGE SCALE GENOMIC DNA]</scope>
    <source>
        <strain evidence="3">cv. CM334</strain>
    </source>
</reference>
<keyword evidence="3" id="KW-1185">Reference proteome</keyword>
<dbReference type="STRING" id="4072.A0A2G3A5Q7"/>
<evidence type="ECO:0000256" key="1">
    <source>
        <dbReference type="SAM" id="SignalP"/>
    </source>
</evidence>
<comment type="caution">
    <text evidence="2">The sequence shown here is derived from an EMBL/GenBank/DDBJ whole genome shotgun (WGS) entry which is preliminary data.</text>
</comment>
<evidence type="ECO:0000313" key="2">
    <source>
        <dbReference type="EMBL" id="PHT89575.1"/>
    </source>
</evidence>
<proteinExistence type="predicted"/>
<accession>A0A2G3A5Q7</accession>
<evidence type="ECO:0000313" key="3">
    <source>
        <dbReference type="Proteomes" id="UP000222542"/>
    </source>
</evidence>
<sequence>MSMITILSLRFHIMQIAECVIEARSDDAVIQEMQRFPESELLQRSCCFMIQNLVVRSPENIAIFLRNVIEKLMRKDKMNYKSYKNVATDALRELGLDSCNL</sequence>
<keyword evidence="1" id="KW-0732">Signal</keyword>
<name>A0A2G3A5Q7_CAPAN</name>
<dbReference type="EMBL" id="AYRZ02000002">
    <property type="protein sequence ID" value="PHT89575.1"/>
    <property type="molecule type" value="Genomic_DNA"/>
</dbReference>
<dbReference type="Proteomes" id="UP000222542">
    <property type="component" value="Unassembled WGS sequence"/>
</dbReference>
<dbReference type="Gramene" id="PHT89575">
    <property type="protein sequence ID" value="PHT89575"/>
    <property type="gene ID" value="T459_04688"/>
</dbReference>